<organism evidence="2">
    <name type="scientific">Verticillium alfalfae (strain VaMs.102 / ATCC MYA-4576 / FGSC 10136)</name>
    <name type="common">Verticillium wilt of alfalfa</name>
    <name type="synonym">Verticillium albo-atrum</name>
    <dbReference type="NCBI Taxonomy" id="526221"/>
    <lineage>
        <taxon>Eukaryota</taxon>
        <taxon>Fungi</taxon>
        <taxon>Dikarya</taxon>
        <taxon>Ascomycota</taxon>
        <taxon>Pezizomycotina</taxon>
        <taxon>Sordariomycetes</taxon>
        <taxon>Hypocreomycetidae</taxon>
        <taxon>Glomerellales</taxon>
        <taxon>Plectosphaerellaceae</taxon>
        <taxon>Verticillium</taxon>
    </lineage>
</organism>
<dbReference type="RefSeq" id="XP_003007052.1">
    <property type="nucleotide sequence ID" value="XM_003007006.1"/>
</dbReference>
<proteinExistence type="predicted"/>
<evidence type="ECO:0000313" key="2">
    <source>
        <dbReference type="Proteomes" id="UP000008698"/>
    </source>
</evidence>
<dbReference type="AlphaFoldDB" id="C9SDD0"/>
<dbReference type="GeneID" id="9533207"/>
<dbReference type="EMBL" id="DS985216">
    <property type="protein sequence ID" value="EEY17082.1"/>
    <property type="molecule type" value="Genomic_DNA"/>
</dbReference>
<protein>
    <submittedName>
        <fullName evidence="1">Predicted protein</fullName>
    </submittedName>
</protein>
<sequence length="154" mass="16728">MDKRYSGVEDVCLESSSSYKPHPPKPAVKCRNLGRILGQGFQSQRTVHLHNGTWKPDENRHLADHITAASTAGSSFTNSHELNLTYCLILHIVATSGSSKEINAGHRLIPRTILYISPQASYDSIHSCPMSGFSEEAVCLSMYSGNSVLSAPVG</sequence>
<keyword evidence="2" id="KW-1185">Reference proteome</keyword>
<reference evidence="2" key="1">
    <citation type="journal article" date="2011" name="PLoS Pathog.">
        <title>Comparative genomics yields insights into niche adaptation of plant vascular wilt pathogens.</title>
        <authorList>
            <person name="Klosterman S.J."/>
            <person name="Subbarao K.V."/>
            <person name="Kang S."/>
            <person name="Veronese P."/>
            <person name="Gold S.E."/>
            <person name="Thomma B.P.H.J."/>
            <person name="Chen Z."/>
            <person name="Henrissat B."/>
            <person name="Lee Y.-H."/>
            <person name="Park J."/>
            <person name="Garcia-Pedrajas M.D."/>
            <person name="Barbara D.J."/>
            <person name="Anchieta A."/>
            <person name="de Jonge R."/>
            <person name="Santhanam P."/>
            <person name="Maruthachalam K."/>
            <person name="Atallah Z."/>
            <person name="Amyotte S.G."/>
            <person name="Paz Z."/>
            <person name="Inderbitzin P."/>
            <person name="Hayes R.J."/>
            <person name="Heiman D.I."/>
            <person name="Young S."/>
            <person name="Zeng Q."/>
            <person name="Engels R."/>
            <person name="Galagan J."/>
            <person name="Cuomo C.A."/>
            <person name="Dobinson K.F."/>
            <person name="Ma L.-J."/>
        </authorList>
    </citation>
    <scope>NUCLEOTIDE SEQUENCE [LARGE SCALE GENOMIC DNA]</scope>
    <source>
        <strain evidence="2">VaMs.102 / ATCC MYA-4576 / FGSC 10136</strain>
    </source>
</reference>
<dbReference type="HOGENOM" id="CLU_1705593_0_0_1"/>
<evidence type="ECO:0000313" key="1">
    <source>
        <dbReference type="EMBL" id="EEY17082.1"/>
    </source>
</evidence>
<name>C9SDD0_VERA1</name>
<gene>
    <name evidence="1" type="ORF">VDBG_03191</name>
</gene>
<dbReference type="Proteomes" id="UP000008698">
    <property type="component" value="Unassembled WGS sequence"/>
</dbReference>
<dbReference type="KEGG" id="val:VDBG_03191"/>
<accession>C9SDD0</accession>